<dbReference type="InterPro" id="IPR001173">
    <property type="entry name" value="Glyco_trans_2-like"/>
</dbReference>
<evidence type="ECO:0000313" key="5">
    <source>
        <dbReference type="EMBL" id="SNB82258.1"/>
    </source>
</evidence>
<organism evidence="5 6">
    <name type="scientific">Rhodoblastus acidophilus</name>
    <name type="common">Rhodopseudomonas acidophila</name>
    <dbReference type="NCBI Taxonomy" id="1074"/>
    <lineage>
        <taxon>Bacteria</taxon>
        <taxon>Pseudomonadati</taxon>
        <taxon>Pseudomonadota</taxon>
        <taxon>Alphaproteobacteria</taxon>
        <taxon>Hyphomicrobiales</taxon>
        <taxon>Rhodoblastaceae</taxon>
        <taxon>Rhodoblastus</taxon>
    </lineage>
</organism>
<evidence type="ECO:0000256" key="1">
    <source>
        <dbReference type="ARBA" id="ARBA00006739"/>
    </source>
</evidence>
<dbReference type="SUPFAM" id="SSF53448">
    <property type="entry name" value="Nucleotide-diphospho-sugar transferases"/>
    <property type="match status" value="1"/>
</dbReference>
<keyword evidence="2" id="KW-0328">Glycosyltransferase</keyword>
<accession>A0A212S9Y7</accession>
<dbReference type="Proteomes" id="UP000198418">
    <property type="component" value="Unassembled WGS sequence"/>
</dbReference>
<dbReference type="RefSeq" id="WP_176440465.1">
    <property type="nucleotide sequence ID" value="NZ_FYDG01000019.1"/>
</dbReference>
<comment type="similarity">
    <text evidence="1">Belongs to the glycosyltransferase 2 family.</text>
</comment>
<feature type="domain" description="Glycosyltransferase 2-like" evidence="4">
    <location>
        <begin position="33"/>
        <end position="141"/>
    </location>
</feature>
<dbReference type="Gene3D" id="3.90.550.10">
    <property type="entry name" value="Spore Coat Polysaccharide Biosynthesis Protein SpsA, Chain A"/>
    <property type="match status" value="1"/>
</dbReference>
<dbReference type="GO" id="GO:0016757">
    <property type="term" value="F:glycosyltransferase activity"/>
    <property type="evidence" value="ECO:0007669"/>
    <property type="project" value="UniProtKB-KW"/>
</dbReference>
<dbReference type="AlphaFoldDB" id="A0A212S9Y7"/>
<keyword evidence="3 5" id="KW-0808">Transferase</keyword>
<sequence length="344" mass="37549">MTLGDPQLLATCDARRFSVLMPSYIPLDAPRRVEQLRAAILSVAEQKFDGDYEIVIIDDGSPKPIADLLAEAPLGVKANIRCLRQYRRNGLVQALNRGLAEARYDLIARLDDDDIWLPGKIGPQLARFAADPDLSILGTGMTLVFENGDPPVDPIRPDGWSAILRCFCEGGCPFPHGGILARKDVFNLLGGYPQAAEALHCADEALWVRWIRFFKPVLIERVFDHAPAPTRAVAARNPKLSRKIADDFIKLDLNAIVPNAIEALAESLGVTGLQAGVLAFRLWHFGSVVRLPKLAVAPLQDLMPDRIVLTGPCGGKPASLSELLQGFGAYETAGREEMVTVRCI</sequence>
<gene>
    <name evidence="5" type="ORF">SAMN06265338_11913</name>
</gene>
<protein>
    <submittedName>
        <fullName evidence="5">Glycosyl transferase family 2</fullName>
    </submittedName>
</protein>
<reference evidence="6" key="1">
    <citation type="submission" date="2017-06" db="EMBL/GenBank/DDBJ databases">
        <authorList>
            <person name="Varghese N."/>
            <person name="Submissions S."/>
        </authorList>
    </citation>
    <scope>NUCLEOTIDE SEQUENCE [LARGE SCALE GENOMIC DNA]</scope>
    <source>
        <strain evidence="6">DSM 137</strain>
    </source>
</reference>
<dbReference type="EMBL" id="FYDG01000019">
    <property type="protein sequence ID" value="SNB82258.1"/>
    <property type="molecule type" value="Genomic_DNA"/>
</dbReference>
<dbReference type="Pfam" id="PF00535">
    <property type="entry name" value="Glycos_transf_2"/>
    <property type="match status" value="1"/>
</dbReference>
<evidence type="ECO:0000256" key="2">
    <source>
        <dbReference type="ARBA" id="ARBA00022676"/>
    </source>
</evidence>
<evidence type="ECO:0000259" key="4">
    <source>
        <dbReference type="Pfam" id="PF00535"/>
    </source>
</evidence>
<dbReference type="InterPro" id="IPR050834">
    <property type="entry name" value="Glycosyltransf_2"/>
</dbReference>
<evidence type="ECO:0000313" key="6">
    <source>
        <dbReference type="Proteomes" id="UP000198418"/>
    </source>
</evidence>
<dbReference type="PANTHER" id="PTHR43685">
    <property type="entry name" value="GLYCOSYLTRANSFERASE"/>
    <property type="match status" value="1"/>
</dbReference>
<dbReference type="InterPro" id="IPR029044">
    <property type="entry name" value="Nucleotide-diphossugar_trans"/>
</dbReference>
<dbReference type="PANTHER" id="PTHR43685:SF5">
    <property type="entry name" value="GLYCOSYLTRANSFERASE EPSE-RELATED"/>
    <property type="match status" value="1"/>
</dbReference>
<evidence type="ECO:0000256" key="3">
    <source>
        <dbReference type="ARBA" id="ARBA00022679"/>
    </source>
</evidence>
<proteinExistence type="inferred from homology"/>
<name>A0A212S9Y7_RHOAC</name>
<keyword evidence="6" id="KW-1185">Reference proteome</keyword>